<evidence type="ECO:0000256" key="6">
    <source>
        <dbReference type="SAM" id="MobiDB-lite"/>
    </source>
</evidence>
<keyword evidence="9" id="KW-1185">Reference proteome</keyword>
<evidence type="ECO:0000313" key="9">
    <source>
        <dbReference type="Proteomes" id="UP000051952"/>
    </source>
</evidence>
<keyword evidence="4" id="KW-0547">Nucleotide-binding</keyword>
<evidence type="ECO:0000313" key="8">
    <source>
        <dbReference type="EMBL" id="CUG87503.1"/>
    </source>
</evidence>
<dbReference type="InterPro" id="IPR036961">
    <property type="entry name" value="Kinesin_motor_dom_sf"/>
</dbReference>
<dbReference type="InterPro" id="IPR001752">
    <property type="entry name" value="Kinesin_motor_dom"/>
</dbReference>
<dbReference type="GO" id="GO:0003777">
    <property type="term" value="F:microtubule motor activity"/>
    <property type="evidence" value="ECO:0007669"/>
    <property type="project" value="InterPro"/>
</dbReference>
<evidence type="ECO:0000256" key="3">
    <source>
        <dbReference type="ARBA" id="ARBA00023175"/>
    </source>
</evidence>
<dbReference type="PROSITE" id="PS50067">
    <property type="entry name" value="KINESIN_MOTOR_2"/>
    <property type="match status" value="1"/>
</dbReference>
<feature type="compositionally biased region" description="Acidic residues" evidence="6">
    <location>
        <begin position="769"/>
        <end position="782"/>
    </location>
</feature>
<feature type="binding site" evidence="4">
    <location>
        <begin position="80"/>
        <end position="87"/>
    </location>
    <ligand>
        <name>ATP</name>
        <dbReference type="ChEBI" id="CHEBI:30616"/>
    </ligand>
</feature>
<gene>
    <name evidence="8" type="ORF">BSAL_10450</name>
</gene>
<dbReference type="GO" id="GO:0005874">
    <property type="term" value="C:microtubule"/>
    <property type="evidence" value="ECO:0007669"/>
    <property type="project" value="UniProtKB-KW"/>
</dbReference>
<sequence>MVYLRIRPEKKGEIDPANGTKHLLDIQSDNKTAILESKNYTYDWIFNGNNVEQEDIYTRVAVPVIDNVFKGFWGTVMVYGQTGTGKSFTMCNFDPKQEGIIPRTMRHVFDTVNADTDREYTICFSFIQIYLDKLQDLFNPEAPELKINRDKDGVSFPGIKEHIVKDADDFKRLYEDGHQYRVITATKMNPESSRGHAALFIQIKSVPKDDPSGEVRSGKLFMIDLAGYERFSKTGVQEGLMAQEAKTINASLLSLGNVVQALSDKSEHIPYRNAKLTRMLEDAIGGRAKCSIVLTAGPSSEHMHETLGTLYFGSRAMAVKTNAKLAVNVDYKKLAAKLQGMLDAAEGRINALEVEATRRQLEREEAEGSFQAEWARVKKRQEEQLQGLLINGGSREKIEELIRANEQENDLLEEQHYQQRQALETRHEEELKEAIVNEREDLNRNQEESTASMSRDINELHRQLSYERAEKEKFKTRCKEAESEARRVLVELNEAKMKLEGEELVVGAGAGSGPVGDGSVRMSGDVKRDFERKIETVRAMLEDNFTLKLAEVEEPLREELDKYKKLYEDVKQRLDTDVQMVKDKLSNSYETEISELRRTSADVQDKLKKNHLTIKKSYQDQKEAVTRENDELLEYVAILQNQVKKLGSAPAERPTPKAGSKGDLDNKTPMKGGEGDASSPASSDKNIQKLLARVKELETELEYANAEKEGLTKQSNANFSKQTGEERLSPAQVRALKIEVETLKQGKAASDLELSKLKAQQILSKPEEVAGDEDPSDDEQEEDLHGDQEGLTTFTNKMLVRSYFDASTFNNTFQQIQSILTNDLEDYRRIMRYRFVFLGNSGVGKSSAIKCMLNNPPIIKAVPEVGPPSIHPQTSLTTVDDNTQSKGDWYKAYVQFVDVETAASSGSQGGSSLLGSLNPLNVFSSQTKG</sequence>
<dbReference type="InterPro" id="IPR027417">
    <property type="entry name" value="P-loop_NTPase"/>
</dbReference>
<dbReference type="PRINTS" id="PR00380">
    <property type="entry name" value="KINESINHEAVY"/>
</dbReference>
<dbReference type="InterPro" id="IPR027640">
    <property type="entry name" value="Kinesin-like_fam"/>
</dbReference>
<feature type="compositionally biased region" description="Polar residues" evidence="6">
    <location>
        <begin position="712"/>
        <end position="722"/>
    </location>
</feature>
<dbReference type="GO" id="GO:0008017">
    <property type="term" value="F:microtubule binding"/>
    <property type="evidence" value="ECO:0007669"/>
    <property type="project" value="InterPro"/>
</dbReference>
<organism evidence="8 9">
    <name type="scientific">Bodo saltans</name>
    <name type="common">Flagellated protozoan</name>
    <dbReference type="NCBI Taxonomy" id="75058"/>
    <lineage>
        <taxon>Eukaryota</taxon>
        <taxon>Discoba</taxon>
        <taxon>Euglenozoa</taxon>
        <taxon>Kinetoplastea</taxon>
        <taxon>Metakinetoplastina</taxon>
        <taxon>Eubodonida</taxon>
        <taxon>Bodonidae</taxon>
        <taxon>Bodo</taxon>
    </lineage>
</organism>
<keyword evidence="4" id="KW-0067">ATP-binding</keyword>
<dbReference type="SUPFAM" id="SSF52540">
    <property type="entry name" value="P-loop containing nucleoside triphosphate hydrolases"/>
    <property type="match status" value="1"/>
</dbReference>
<protein>
    <submittedName>
        <fullName evidence="8">Kinesin, putative</fullName>
    </submittedName>
</protein>
<dbReference type="PANTHER" id="PTHR47968">
    <property type="entry name" value="CENTROMERE PROTEIN E"/>
    <property type="match status" value="1"/>
</dbReference>
<feature type="domain" description="Kinesin motor" evidence="7">
    <location>
        <begin position="1"/>
        <end position="319"/>
    </location>
</feature>
<reference evidence="9" key="1">
    <citation type="submission" date="2015-09" db="EMBL/GenBank/DDBJ databases">
        <authorList>
            <consortium name="Pathogen Informatics"/>
        </authorList>
    </citation>
    <scope>NUCLEOTIDE SEQUENCE [LARGE SCALE GENOMIC DNA]</scope>
    <source>
        <strain evidence="9">Lake Konstanz</strain>
    </source>
</reference>
<evidence type="ECO:0000256" key="5">
    <source>
        <dbReference type="SAM" id="Coils"/>
    </source>
</evidence>
<dbReference type="GO" id="GO:0005524">
    <property type="term" value="F:ATP binding"/>
    <property type="evidence" value="ECO:0007669"/>
    <property type="project" value="UniProtKB-UniRule"/>
</dbReference>
<dbReference type="OrthoDB" id="243828at2759"/>
<dbReference type="PANTHER" id="PTHR47968:SF36">
    <property type="entry name" value="KINESIN HEAVY CHAIN ISOFORM X1"/>
    <property type="match status" value="1"/>
</dbReference>
<evidence type="ECO:0000259" key="7">
    <source>
        <dbReference type="PROSITE" id="PS50067"/>
    </source>
</evidence>
<feature type="coiled-coil region" evidence="5">
    <location>
        <begin position="335"/>
        <end position="362"/>
    </location>
</feature>
<keyword evidence="2 5" id="KW-0175">Coiled coil</keyword>
<keyword evidence="1" id="KW-0493">Microtubule</keyword>
<dbReference type="EMBL" id="CYKH01001529">
    <property type="protein sequence ID" value="CUG87503.1"/>
    <property type="molecule type" value="Genomic_DNA"/>
</dbReference>
<dbReference type="OMA" id="MVRICIT"/>
<evidence type="ECO:0000256" key="2">
    <source>
        <dbReference type="ARBA" id="ARBA00023054"/>
    </source>
</evidence>
<dbReference type="Gene3D" id="3.40.850.10">
    <property type="entry name" value="Kinesin motor domain"/>
    <property type="match status" value="1"/>
</dbReference>
<feature type="coiled-coil region" evidence="5">
    <location>
        <begin position="395"/>
        <end position="502"/>
    </location>
</feature>
<dbReference type="VEuPathDB" id="TriTrypDB:BSAL_10450"/>
<dbReference type="AlphaFoldDB" id="A0A0S4JBC0"/>
<dbReference type="Proteomes" id="UP000051952">
    <property type="component" value="Unassembled WGS sequence"/>
</dbReference>
<evidence type="ECO:0000256" key="4">
    <source>
        <dbReference type="PROSITE-ProRule" id="PRU00283"/>
    </source>
</evidence>
<evidence type="ECO:0000256" key="1">
    <source>
        <dbReference type="ARBA" id="ARBA00022701"/>
    </source>
</evidence>
<dbReference type="Pfam" id="PF00225">
    <property type="entry name" value="Kinesin"/>
    <property type="match status" value="1"/>
</dbReference>
<feature type="non-terminal residue" evidence="8">
    <location>
        <position position="929"/>
    </location>
</feature>
<keyword evidence="3 4" id="KW-0505">Motor protein</keyword>
<comment type="similarity">
    <text evidence="4">Belongs to the TRAFAC class myosin-kinesin ATPase superfamily. Kinesin family.</text>
</comment>
<dbReference type="SMART" id="SM00129">
    <property type="entry name" value="KISc"/>
    <property type="match status" value="1"/>
</dbReference>
<feature type="region of interest" description="Disordered" evidence="6">
    <location>
        <begin position="646"/>
        <end position="686"/>
    </location>
</feature>
<name>A0A0S4JBC0_BODSA</name>
<feature type="region of interest" description="Disordered" evidence="6">
    <location>
        <begin position="706"/>
        <end position="728"/>
    </location>
</feature>
<dbReference type="GO" id="GO:0007018">
    <property type="term" value="P:microtubule-based movement"/>
    <property type="evidence" value="ECO:0007669"/>
    <property type="project" value="InterPro"/>
</dbReference>
<proteinExistence type="inferred from homology"/>
<feature type="coiled-coil region" evidence="5">
    <location>
        <begin position="586"/>
        <end position="642"/>
    </location>
</feature>
<accession>A0A0S4JBC0</accession>
<feature type="region of interest" description="Disordered" evidence="6">
    <location>
        <begin position="763"/>
        <end position="790"/>
    </location>
</feature>